<proteinExistence type="predicted"/>
<keyword evidence="2" id="KW-1185">Reference proteome</keyword>
<dbReference type="Proteomes" id="UP000249057">
    <property type="component" value="Unassembled WGS sequence"/>
</dbReference>
<organism evidence="1 2">
    <name type="scientific">Aspergillus brunneoviolaceus CBS 621.78</name>
    <dbReference type="NCBI Taxonomy" id="1450534"/>
    <lineage>
        <taxon>Eukaryota</taxon>
        <taxon>Fungi</taxon>
        <taxon>Dikarya</taxon>
        <taxon>Ascomycota</taxon>
        <taxon>Pezizomycotina</taxon>
        <taxon>Eurotiomycetes</taxon>
        <taxon>Eurotiomycetidae</taxon>
        <taxon>Eurotiales</taxon>
        <taxon>Aspergillaceae</taxon>
        <taxon>Aspergillus</taxon>
        <taxon>Aspergillus subgen. Circumdati</taxon>
    </lineage>
</organism>
<dbReference type="EMBL" id="KZ825426">
    <property type="protein sequence ID" value="RAH39896.1"/>
    <property type="molecule type" value="Genomic_DNA"/>
</dbReference>
<evidence type="ECO:0000313" key="1">
    <source>
        <dbReference type="EMBL" id="RAH39896.1"/>
    </source>
</evidence>
<name>A0ACD1FSD7_9EURO</name>
<protein>
    <submittedName>
        <fullName evidence="1">Uncharacterized protein</fullName>
    </submittedName>
</protein>
<sequence length="249" mass="27280">MLSEMSARLIPRSPFFHSVLHSSSTAAVRPEFLTSLSSSYANPRQHVIGTDCITQTIPASAVAGTSDERVLALFTSGFFGGFVFAPEWLLLTAAGGRILPVGYTGFMREGHTAQTLWRRAHVSDSRLHPVGTCFFGTFMILDKHIAVESEVAEPGRRATSWIDYGFGSDESSFAGCHRFQITRIEGSRGEGPGKTDPSAESQVQIELQSFQCNPQRNVPFGSGILKQFHYQYARLLFANGIQSVLLRGT</sequence>
<reference evidence="1" key="1">
    <citation type="submission" date="2018-02" db="EMBL/GenBank/DDBJ databases">
        <title>The genomes of Aspergillus section Nigri reveals drivers in fungal speciation.</title>
        <authorList>
            <consortium name="DOE Joint Genome Institute"/>
            <person name="Vesth T.C."/>
            <person name="Nybo J."/>
            <person name="Theobald S."/>
            <person name="Brandl J."/>
            <person name="Frisvad J.C."/>
            <person name="Nielsen K.F."/>
            <person name="Lyhne E.K."/>
            <person name="Kogle M.E."/>
            <person name="Kuo A."/>
            <person name="Riley R."/>
            <person name="Clum A."/>
            <person name="Nolan M."/>
            <person name="Lipzen A."/>
            <person name="Salamov A."/>
            <person name="Henrissat B."/>
            <person name="Wiebenga A."/>
            <person name="De vries R.P."/>
            <person name="Grigoriev I.V."/>
            <person name="Mortensen U.H."/>
            <person name="Andersen M.R."/>
            <person name="Baker S.E."/>
        </authorList>
    </citation>
    <scope>NUCLEOTIDE SEQUENCE</scope>
    <source>
        <strain evidence="1">CBS 621.78</strain>
    </source>
</reference>
<evidence type="ECO:0000313" key="2">
    <source>
        <dbReference type="Proteomes" id="UP000249057"/>
    </source>
</evidence>
<gene>
    <name evidence="1" type="ORF">BO95DRAFT_425900</name>
</gene>
<accession>A0ACD1FSD7</accession>